<evidence type="ECO:0000313" key="3">
    <source>
        <dbReference type="Proteomes" id="UP000620262"/>
    </source>
</evidence>
<keyword evidence="3" id="KW-1185">Reference proteome</keyword>
<keyword evidence="1" id="KW-0812">Transmembrane</keyword>
<sequence>MIDTYEMRKRGRKGIKMPGKITMINMLWMVMITGMLTATIALYDNQKVDTSKVYGPFASARSVSVLGQY</sequence>
<dbReference type="EMBL" id="JADBEC010000003">
    <property type="protein sequence ID" value="MBE1509704.1"/>
    <property type="molecule type" value="Genomic_DNA"/>
</dbReference>
<protein>
    <submittedName>
        <fullName evidence="2">Uncharacterized protein</fullName>
    </submittedName>
</protein>
<dbReference type="Proteomes" id="UP000620262">
    <property type="component" value="Unassembled WGS sequence"/>
</dbReference>
<reference evidence="2 3" key="1">
    <citation type="submission" date="2020-10" db="EMBL/GenBank/DDBJ databases">
        <title>Sequencing the genomes of 1000 actinobacteria strains.</title>
        <authorList>
            <person name="Klenk H.-P."/>
        </authorList>
    </citation>
    <scope>NUCLEOTIDE SEQUENCE [LARGE SCALE GENOMIC DNA]</scope>
    <source>
        <strain evidence="2 3">DSM 7307</strain>
    </source>
</reference>
<dbReference type="RefSeq" id="WP_007811989.1">
    <property type="nucleotide sequence ID" value="NZ_BAAAVL010000003.1"/>
</dbReference>
<gene>
    <name evidence="2" type="ORF">H4W29_006951</name>
</gene>
<evidence type="ECO:0000313" key="2">
    <source>
        <dbReference type="EMBL" id="MBE1509704.1"/>
    </source>
</evidence>
<evidence type="ECO:0000256" key="1">
    <source>
        <dbReference type="SAM" id="Phobius"/>
    </source>
</evidence>
<proteinExistence type="predicted"/>
<keyword evidence="1" id="KW-0472">Membrane</keyword>
<accession>A0ABR9J2J8</accession>
<name>A0ABR9J2J8_RHIVS</name>
<feature type="transmembrane region" description="Helical" evidence="1">
    <location>
        <begin position="21"/>
        <end position="43"/>
    </location>
</feature>
<keyword evidence="1" id="KW-1133">Transmembrane helix</keyword>
<organism evidence="2 3">
    <name type="scientific">Rhizobium viscosum</name>
    <name type="common">Arthrobacter viscosus</name>
    <dbReference type="NCBI Taxonomy" id="1673"/>
    <lineage>
        <taxon>Bacteria</taxon>
        <taxon>Pseudomonadati</taxon>
        <taxon>Pseudomonadota</taxon>
        <taxon>Alphaproteobacteria</taxon>
        <taxon>Hyphomicrobiales</taxon>
        <taxon>Rhizobiaceae</taxon>
        <taxon>Rhizobium/Agrobacterium group</taxon>
        <taxon>Rhizobium</taxon>
    </lineage>
</organism>
<comment type="caution">
    <text evidence="2">The sequence shown here is derived from an EMBL/GenBank/DDBJ whole genome shotgun (WGS) entry which is preliminary data.</text>
</comment>